<dbReference type="Pfam" id="PF00069">
    <property type="entry name" value="Pkinase"/>
    <property type="match status" value="1"/>
</dbReference>
<dbReference type="InterPro" id="IPR011009">
    <property type="entry name" value="Kinase-like_dom_sf"/>
</dbReference>
<comment type="caution">
    <text evidence="2">The sequence shown here is derived from an EMBL/GenBank/DDBJ whole genome shotgun (WGS) entry which is preliminary data.</text>
</comment>
<evidence type="ECO:0000259" key="1">
    <source>
        <dbReference type="PROSITE" id="PS50011"/>
    </source>
</evidence>
<dbReference type="EMBL" id="SNRW01042853">
    <property type="protein sequence ID" value="KAA6330365.1"/>
    <property type="molecule type" value="Genomic_DNA"/>
</dbReference>
<dbReference type="OrthoDB" id="10047816at2759"/>
<gene>
    <name evidence="2" type="ORF">EZS28_053510</name>
</gene>
<sequence length="142" mass="16023">MSRVPNFLSQSSEDAAVLTRAFCKIIRLIGTGAFGRVYLVDSGDQLSHAAKVMQKANFNKREWEAASRISRNMEKCPFVIRYDGIFEGEKSVIILMEFSNMPSLGNLIDASGKLPDERTVMIIMWQQKDVKQFIKLSQCIGI</sequence>
<dbReference type="GO" id="GO:0005524">
    <property type="term" value="F:ATP binding"/>
    <property type="evidence" value="ECO:0007669"/>
    <property type="project" value="InterPro"/>
</dbReference>
<dbReference type="Gene3D" id="1.10.510.10">
    <property type="entry name" value="Transferase(Phosphotransferase) domain 1"/>
    <property type="match status" value="1"/>
</dbReference>
<dbReference type="PROSITE" id="PS50011">
    <property type="entry name" value="PROTEIN_KINASE_DOM"/>
    <property type="match status" value="1"/>
</dbReference>
<proteinExistence type="predicted"/>
<dbReference type="GO" id="GO:0004672">
    <property type="term" value="F:protein kinase activity"/>
    <property type="evidence" value="ECO:0007669"/>
    <property type="project" value="InterPro"/>
</dbReference>
<accession>A0A5J4R9Y3</accession>
<dbReference type="InterPro" id="IPR000719">
    <property type="entry name" value="Prot_kinase_dom"/>
</dbReference>
<dbReference type="SUPFAM" id="SSF56112">
    <property type="entry name" value="Protein kinase-like (PK-like)"/>
    <property type="match status" value="1"/>
</dbReference>
<feature type="domain" description="Protein kinase" evidence="1">
    <location>
        <begin position="23"/>
        <end position="142"/>
    </location>
</feature>
<dbReference type="Proteomes" id="UP000324800">
    <property type="component" value="Unassembled WGS sequence"/>
</dbReference>
<evidence type="ECO:0000313" key="3">
    <source>
        <dbReference type="Proteomes" id="UP000324800"/>
    </source>
</evidence>
<protein>
    <recommendedName>
        <fullName evidence="1">Protein kinase domain-containing protein</fullName>
    </recommendedName>
</protein>
<name>A0A5J4R9Y3_9EUKA</name>
<dbReference type="AlphaFoldDB" id="A0A5J4R9Y3"/>
<evidence type="ECO:0000313" key="2">
    <source>
        <dbReference type="EMBL" id="KAA6330365.1"/>
    </source>
</evidence>
<dbReference type="Gene3D" id="3.30.200.20">
    <property type="entry name" value="Phosphorylase Kinase, domain 1"/>
    <property type="match status" value="1"/>
</dbReference>
<reference evidence="2 3" key="1">
    <citation type="submission" date="2019-03" db="EMBL/GenBank/DDBJ databases">
        <title>Single cell metagenomics reveals metabolic interactions within the superorganism composed of flagellate Streblomastix strix and complex community of Bacteroidetes bacteria on its surface.</title>
        <authorList>
            <person name="Treitli S.C."/>
            <person name="Kolisko M."/>
            <person name="Husnik F."/>
            <person name="Keeling P."/>
            <person name="Hampl V."/>
        </authorList>
    </citation>
    <scope>NUCLEOTIDE SEQUENCE [LARGE SCALE GENOMIC DNA]</scope>
    <source>
        <strain evidence="2">ST1C</strain>
    </source>
</reference>
<organism evidence="2 3">
    <name type="scientific">Streblomastix strix</name>
    <dbReference type="NCBI Taxonomy" id="222440"/>
    <lineage>
        <taxon>Eukaryota</taxon>
        <taxon>Metamonada</taxon>
        <taxon>Preaxostyla</taxon>
        <taxon>Oxymonadida</taxon>
        <taxon>Streblomastigidae</taxon>
        <taxon>Streblomastix</taxon>
    </lineage>
</organism>